<organism evidence="9 10">
    <name type="scientific">Kribbella antiqua</name>
    <dbReference type="NCBI Taxonomy" id="2512217"/>
    <lineage>
        <taxon>Bacteria</taxon>
        <taxon>Bacillati</taxon>
        <taxon>Actinomycetota</taxon>
        <taxon>Actinomycetes</taxon>
        <taxon>Propionibacteriales</taxon>
        <taxon>Kribbellaceae</taxon>
        <taxon>Kribbella</taxon>
    </lineage>
</organism>
<feature type="domain" description="ABC3 transporter permease C-terminal" evidence="8">
    <location>
        <begin position="700"/>
        <end position="815"/>
    </location>
</feature>
<feature type="transmembrane region" description="Helical" evidence="7">
    <location>
        <begin position="239"/>
        <end position="265"/>
    </location>
</feature>
<accession>A0A4R2INS5</accession>
<feature type="transmembrane region" description="Helical" evidence="7">
    <location>
        <begin position="785"/>
        <end position="805"/>
    </location>
</feature>
<proteinExistence type="inferred from homology"/>
<feature type="transmembrane region" description="Helical" evidence="7">
    <location>
        <begin position="466"/>
        <end position="488"/>
    </location>
</feature>
<comment type="similarity">
    <text evidence="6">Belongs to the ABC-4 integral membrane protein family.</text>
</comment>
<sequence length="822" mass="85377">MMRLAVRTLRFRKGGFIATFVAVVFGTAIVMACGGLMETGIRSNVEPSRLAGAPIVVTGKQSHLRPGAEDATPLPERVGVPASLVAKIRSVEGVSAAIGDLTFPAIAPDVAEGHNWSSARLAPYRLTSGHAPADGQVVTGPGHRPGDRVTFLINGEPAHLVVSGVAAGPAGHAFFSDRDAAQLAGRPGRFADIGVLVASGTDIDAVKDRLQALDANITVSTGVDRGTAEHPGTEAQRTALIAIAGSFGGIATMTMMFVVASTLALSAQHREREFALLRGIGTTPGQVRRMILGESLLVSIPAVLLGCVPGIFLGRFLFDQLGSHGVASPVVEFSQGPIPFAAGAGAAVLAAIGAALIAARKSAKIRPLEALMEASLQRKWFSWVRLLFGLLFLGGGLALLIVTATVMSGPLAGATAGPSVLCWAIGVALLGPFWTKAVLLVLRWPVQALTGVNGRLAILNVSARSVAMSAAAMPVMLAVGISTANLYMQTTQVHAASEAFTRDLRADAVLVSPAGLSLKLLDQVRSVPGVASASAFVRSTGVIDEPRNAPFDEEGAPLLGVNAQGHDGTAPVRLTGGSLTGLTGSTVALPDYVASKIGRRIGSEITMTLGDGTAVKLRVVATFAAERGYETIILPAELVAAHTTDGLTKQILVRSDPGTDVRPALTKLAAAHPGVQVADRDALVASNIEDLQTQAWINYMLVGMLIAYTAVSVVNTLVSTTLRRRREFALQRLTGSTRTQVLRMLTTESTLIALTGILLGTLVALACLLPYAATVSTTALPTGPLWIYLVIITTATLLTFTSTLLPATTTLRHSPTQPTHTD</sequence>
<feature type="transmembrane region" description="Helical" evidence="7">
    <location>
        <begin position="296"/>
        <end position="318"/>
    </location>
</feature>
<evidence type="ECO:0000259" key="8">
    <source>
        <dbReference type="Pfam" id="PF02687"/>
    </source>
</evidence>
<dbReference type="GO" id="GO:0005886">
    <property type="term" value="C:plasma membrane"/>
    <property type="evidence" value="ECO:0007669"/>
    <property type="project" value="UniProtKB-SubCell"/>
</dbReference>
<dbReference type="InterPro" id="IPR050250">
    <property type="entry name" value="Macrolide_Exporter_MacB"/>
</dbReference>
<keyword evidence="3 7" id="KW-0812">Transmembrane</keyword>
<feature type="domain" description="ABC3 transporter permease C-terminal" evidence="8">
    <location>
        <begin position="246"/>
        <end position="366"/>
    </location>
</feature>
<evidence type="ECO:0000256" key="6">
    <source>
        <dbReference type="ARBA" id="ARBA00038076"/>
    </source>
</evidence>
<dbReference type="OrthoDB" id="3223244at2"/>
<dbReference type="EMBL" id="SLWR01000008">
    <property type="protein sequence ID" value="TCO45628.1"/>
    <property type="molecule type" value="Genomic_DNA"/>
</dbReference>
<evidence type="ECO:0000256" key="2">
    <source>
        <dbReference type="ARBA" id="ARBA00022475"/>
    </source>
</evidence>
<evidence type="ECO:0000313" key="9">
    <source>
        <dbReference type="EMBL" id="TCO45628.1"/>
    </source>
</evidence>
<feature type="transmembrane region" description="Helical" evidence="7">
    <location>
        <begin position="338"/>
        <end position="359"/>
    </location>
</feature>
<feature type="transmembrane region" description="Helical" evidence="7">
    <location>
        <begin position="380"/>
        <end position="403"/>
    </location>
</feature>
<keyword evidence="2" id="KW-1003">Cell membrane</keyword>
<dbReference type="RefSeq" id="WP_132152043.1">
    <property type="nucleotide sequence ID" value="NZ_SLWR01000008.1"/>
</dbReference>
<dbReference type="Pfam" id="PF02687">
    <property type="entry name" value="FtsX"/>
    <property type="match status" value="2"/>
</dbReference>
<dbReference type="PANTHER" id="PTHR30572">
    <property type="entry name" value="MEMBRANE COMPONENT OF TRANSPORTER-RELATED"/>
    <property type="match status" value="1"/>
</dbReference>
<dbReference type="AlphaFoldDB" id="A0A4R2INS5"/>
<dbReference type="InterPro" id="IPR003838">
    <property type="entry name" value="ABC3_permease_C"/>
</dbReference>
<evidence type="ECO:0000313" key="10">
    <source>
        <dbReference type="Proteomes" id="UP000295573"/>
    </source>
</evidence>
<gene>
    <name evidence="9" type="ORF">EV646_108251</name>
</gene>
<feature type="transmembrane region" description="Helical" evidence="7">
    <location>
        <begin position="696"/>
        <end position="718"/>
    </location>
</feature>
<name>A0A4R2INS5_9ACTN</name>
<comment type="subcellular location">
    <subcellularLocation>
        <location evidence="1">Cell membrane</location>
        <topology evidence="1">Multi-pass membrane protein</topology>
    </subcellularLocation>
</comment>
<dbReference type="PANTHER" id="PTHR30572:SF4">
    <property type="entry name" value="ABC TRANSPORTER PERMEASE YTRF"/>
    <property type="match status" value="1"/>
</dbReference>
<reference evidence="9 10" key="1">
    <citation type="journal article" date="2015" name="Stand. Genomic Sci.">
        <title>Genomic Encyclopedia of Bacterial and Archaeal Type Strains, Phase III: the genomes of soil and plant-associated and newly described type strains.</title>
        <authorList>
            <person name="Whitman W.B."/>
            <person name="Woyke T."/>
            <person name="Klenk H.P."/>
            <person name="Zhou Y."/>
            <person name="Lilburn T.G."/>
            <person name="Beck B.J."/>
            <person name="De Vos P."/>
            <person name="Vandamme P."/>
            <person name="Eisen J.A."/>
            <person name="Garrity G."/>
            <person name="Hugenholtz P."/>
            <person name="Kyrpides N.C."/>
        </authorList>
    </citation>
    <scope>NUCLEOTIDE SEQUENCE [LARGE SCALE GENOMIC DNA]</scope>
    <source>
        <strain evidence="9 10">VKM Ac-2541</strain>
    </source>
</reference>
<keyword evidence="5 7" id="KW-0472">Membrane</keyword>
<evidence type="ECO:0000256" key="7">
    <source>
        <dbReference type="SAM" id="Phobius"/>
    </source>
</evidence>
<comment type="caution">
    <text evidence="9">The sequence shown here is derived from an EMBL/GenBank/DDBJ whole genome shotgun (WGS) entry which is preliminary data.</text>
</comment>
<dbReference type="Proteomes" id="UP000295573">
    <property type="component" value="Unassembled WGS sequence"/>
</dbReference>
<keyword evidence="4 7" id="KW-1133">Transmembrane helix</keyword>
<evidence type="ECO:0000256" key="3">
    <source>
        <dbReference type="ARBA" id="ARBA00022692"/>
    </source>
</evidence>
<keyword evidence="10" id="KW-1185">Reference proteome</keyword>
<feature type="transmembrane region" description="Helical" evidence="7">
    <location>
        <begin position="423"/>
        <end position="446"/>
    </location>
</feature>
<dbReference type="PROSITE" id="PS51257">
    <property type="entry name" value="PROKAR_LIPOPROTEIN"/>
    <property type="match status" value="1"/>
</dbReference>
<evidence type="ECO:0000256" key="1">
    <source>
        <dbReference type="ARBA" id="ARBA00004651"/>
    </source>
</evidence>
<protein>
    <submittedName>
        <fullName evidence="9">Putative ABC transport system permease protein</fullName>
    </submittedName>
</protein>
<evidence type="ECO:0000256" key="4">
    <source>
        <dbReference type="ARBA" id="ARBA00022989"/>
    </source>
</evidence>
<evidence type="ECO:0000256" key="5">
    <source>
        <dbReference type="ARBA" id="ARBA00023136"/>
    </source>
</evidence>
<feature type="transmembrane region" description="Helical" evidence="7">
    <location>
        <begin position="751"/>
        <end position="773"/>
    </location>
</feature>
<dbReference type="GO" id="GO:0022857">
    <property type="term" value="F:transmembrane transporter activity"/>
    <property type="evidence" value="ECO:0007669"/>
    <property type="project" value="TreeGrafter"/>
</dbReference>